<dbReference type="EMBL" id="CP036275">
    <property type="protein sequence ID" value="QDU38813.1"/>
    <property type="molecule type" value="Genomic_DNA"/>
</dbReference>
<organism evidence="1 2">
    <name type="scientific">Maioricimonas rarisocia</name>
    <dbReference type="NCBI Taxonomy" id="2528026"/>
    <lineage>
        <taxon>Bacteria</taxon>
        <taxon>Pseudomonadati</taxon>
        <taxon>Planctomycetota</taxon>
        <taxon>Planctomycetia</taxon>
        <taxon>Planctomycetales</taxon>
        <taxon>Planctomycetaceae</taxon>
        <taxon>Maioricimonas</taxon>
    </lineage>
</organism>
<dbReference type="RefSeq" id="WP_145370063.1">
    <property type="nucleotide sequence ID" value="NZ_CP036275.1"/>
</dbReference>
<dbReference type="OrthoDB" id="7061165at2"/>
<reference evidence="1 2" key="1">
    <citation type="submission" date="2019-02" db="EMBL/GenBank/DDBJ databases">
        <title>Deep-cultivation of Planctomycetes and their phenomic and genomic characterization uncovers novel biology.</title>
        <authorList>
            <person name="Wiegand S."/>
            <person name="Jogler M."/>
            <person name="Boedeker C."/>
            <person name="Pinto D."/>
            <person name="Vollmers J."/>
            <person name="Rivas-Marin E."/>
            <person name="Kohn T."/>
            <person name="Peeters S.H."/>
            <person name="Heuer A."/>
            <person name="Rast P."/>
            <person name="Oberbeckmann S."/>
            <person name="Bunk B."/>
            <person name="Jeske O."/>
            <person name="Meyerdierks A."/>
            <person name="Storesund J.E."/>
            <person name="Kallscheuer N."/>
            <person name="Luecker S."/>
            <person name="Lage O.M."/>
            <person name="Pohl T."/>
            <person name="Merkel B.J."/>
            <person name="Hornburger P."/>
            <person name="Mueller R.-W."/>
            <person name="Bruemmer F."/>
            <person name="Labrenz M."/>
            <person name="Spormann A.M."/>
            <person name="Op den Camp H."/>
            <person name="Overmann J."/>
            <person name="Amann R."/>
            <person name="Jetten M.S.M."/>
            <person name="Mascher T."/>
            <person name="Medema M.H."/>
            <person name="Devos D.P."/>
            <person name="Kaster A.-K."/>
            <person name="Ovreas L."/>
            <person name="Rohde M."/>
            <person name="Galperin M.Y."/>
            <person name="Jogler C."/>
        </authorList>
    </citation>
    <scope>NUCLEOTIDE SEQUENCE [LARGE SCALE GENOMIC DNA]</scope>
    <source>
        <strain evidence="1 2">Mal4</strain>
    </source>
</reference>
<protein>
    <submittedName>
        <fullName evidence="1">Uncharacterized protein</fullName>
    </submittedName>
</protein>
<sequence length="180" mass="21371">MTRVVSGADQLKRLFAAMTEHTFQVELGVADPPLVDYLAELLVRFVRMESIFSPRDIEGRRLEEVADMLLEAEQRQANPRREIHRHIGDFTLFWTGVYPEALKRLKHWERKDSAIDYREQGKRSYYIASTFDEEPYRQEAHVLRRLSDHFELCSAGLRHVRREWERLPDERPSSWSADQN</sequence>
<dbReference type="AlphaFoldDB" id="A0A517Z8M0"/>
<name>A0A517Z8M0_9PLAN</name>
<dbReference type="Proteomes" id="UP000320496">
    <property type="component" value="Chromosome"/>
</dbReference>
<dbReference type="KEGG" id="mri:Mal4_31430"/>
<evidence type="ECO:0000313" key="2">
    <source>
        <dbReference type="Proteomes" id="UP000320496"/>
    </source>
</evidence>
<proteinExistence type="predicted"/>
<evidence type="ECO:0000313" key="1">
    <source>
        <dbReference type="EMBL" id="QDU38813.1"/>
    </source>
</evidence>
<accession>A0A517Z8M0</accession>
<gene>
    <name evidence="1" type="ORF">Mal4_31430</name>
</gene>
<keyword evidence="2" id="KW-1185">Reference proteome</keyword>